<dbReference type="CDD" id="cd00974">
    <property type="entry name" value="DSRD"/>
    <property type="match status" value="1"/>
</dbReference>
<evidence type="ECO:0000313" key="16">
    <source>
        <dbReference type="Proteomes" id="UP000075737"/>
    </source>
</evidence>
<dbReference type="Gene3D" id="2.20.28.100">
    <property type="entry name" value="Desulphoferrodoxin, N-terminal domain"/>
    <property type="match status" value="1"/>
</dbReference>
<dbReference type="OrthoDB" id="9814936at2"/>
<dbReference type="PANTHER" id="PTHR36541:SF1">
    <property type="entry name" value="SUPEROXIDE REDUCTASE-RELATED"/>
    <property type="match status" value="1"/>
</dbReference>
<comment type="cofactor">
    <cofactor evidence="12">
        <name>Fe(2+)</name>
        <dbReference type="ChEBI" id="CHEBI:29033"/>
    </cofactor>
    <text evidence="12">Binds 1 Fe(2+) ion per subunit. The iron ion 2 is coordinated via four histidines and one cysteine residue.</text>
</comment>
<keyword evidence="6 12" id="KW-0479">Metal-binding</keyword>
<evidence type="ECO:0000259" key="14">
    <source>
        <dbReference type="Pfam" id="PF06397"/>
    </source>
</evidence>
<dbReference type="CDD" id="cd03171">
    <property type="entry name" value="SORL_Dfx_classI"/>
    <property type="match status" value="1"/>
</dbReference>
<dbReference type="InterPro" id="IPR051233">
    <property type="entry name" value="Desulfoferrodoxin_SOR"/>
</dbReference>
<keyword evidence="7" id="KW-0249">Electron transport</keyword>
<evidence type="ECO:0000256" key="8">
    <source>
        <dbReference type="ARBA" id="ARBA00023004"/>
    </source>
</evidence>
<feature type="binding site" evidence="12">
    <location>
        <position position="29"/>
    </location>
    <ligand>
        <name>Fe cation</name>
        <dbReference type="ChEBI" id="CHEBI:24875"/>
        <label>1</label>
    </ligand>
</feature>
<dbReference type="NCBIfam" id="TIGR00332">
    <property type="entry name" value="neela_ferrous"/>
    <property type="match status" value="1"/>
</dbReference>
<feature type="binding site" evidence="12">
    <location>
        <position position="75"/>
    </location>
    <ligand>
        <name>Fe cation</name>
        <dbReference type="ChEBI" id="CHEBI:24875"/>
        <label>2</label>
        <note>catalytic</note>
    </ligand>
</feature>
<dbReference type="AlphaFoldDB" id="A0A162N1A3"/>
<evidence type="ECO:0000256" key="4">
    <source>
        <dbReference type="ARBA" id="ARBA00014839"/>
    </source>
</evidence>
<dbReference type="SUPFAM" id="SSF57802">
    <property type="entry name" value="Rubredoxin-like"/>
    <property type="match status" value="1"/>
</dbReference>
<comment type="caution">
    <text evidence="15">The sequence shown here is derived from an EMBL/GenBank/DDBJ whole genome shotgun (WGS) entry which is preliminary data.</text>
</comment>
<evidence type="ECO:0000256" key="2">
    <source>
        <dbReference type="ARBA" id="ARBA00005941"/>
    </source>
</evidence>
<keyword evidence="15" id="KW-0560">Oxidoreductase</keyword>
<gene>
    <name evidence="15" type="primary">dfx</name>
    <name evidence="15" type="ORF">ATZ99_01740</name>
</gene>
<dbReference type="NCBIfam" id="TIGR00319">
    <property type="entry name" value="desulf_FeS4"/>
    <property type="match status" value="1"/>
</dbReference>
<comment type="cofactor">
    <cofactor evidence="1">
        <name>Cu(2+)</name>
        <dbReference type="ChEBI" id="CHEBI:29036"/>
    </cofactor>
</comment>
<dbReference type="Pfam" id="PF06397">
    <property type="entry name" value="Desulfoferrod_N"/>
    <property type="match status" value="1"/>
</dbReference>
<comment type="catalytic activity">
    <reaction evidence="11">
        <text>reduced [rubredoxin] + superoxide + 2 H(+) = oxidized [rubredoxin] + H2O2</text>
        <dbReference type="Rhea" id="RHEA:21324"/>
        <dbReference type="Rhea" id="RHEA-COMP:10302"/>
        <dbReference type="Rhea" id="RHEA-COMP:10303"/>
        <dbReference type="ChEBI" id="CHEBI:15378"/>
        <dbReference type="ChEBI" id="CHEBI:16240"/>
        <dbReference type="ChEBI" id="CHEBI:18421"/>
        <dbReference type="ChEBI" id="CHEBI:29033"/>
        <dbReference type="ChEBI" id="CHEBI:29034"/>
        <dbReference type="EC" id="1.15.1.2"/>
    </reaction>
</comment>
<comment type="function">
    <text evidence="9">Catalyzes the one-electron reduction of superoxide anion radical to hydrogen peroxide at a nonheme ferrous iron center. Plays a fundamental role in case of oxidative stress via its superoxide detoxification activity.</text>
</comment>
<feature type="binding site" evidence="12">
    <location>
        <position position="119"/>
    </location>
    <ligand>
        <name>Fe cation</name>
        <dbReference type="ChEBI" id="CHEBI:24875"/>
        <label>2</label>
        <note>catalytic</note>
    </ligand>
</feature>
<keyword evidence="5" id="KW-0813">Transport</keyword>
<dbReference type="GO" id="GO:0019430">
    <property type="term" value="P:removal of superoxide radicals"/>
    <property type="evidence" value="ECO:0007669"/>
    <property type="project" value="InterPro"/>
</dbReference>
<keyword evidence="8 12" id="KW-0408">Iron</keyword>
<dbReference type="GO" id="GO:0005506">
    <property type="term" value="F:iron ion binding"/>
    <property type="evidence" value="ECO:0007669"/>
    <property type="project" value="InterPro"/>
</dbReference>
<organism evidence="15 16">
    <name type="scientific">Thermovenabulum gondwanense</name>
    <dbReference type="NCBI Taxonomy" id="520767"/>
    <lineage>
        <taxon>Bacteria</taxon>
        <taxon>Bacillati</taxon>
        <taxon>Bacillota</taxon>
        <taxon>Clostridia</taxon>
        <taxon>Thermosediminibacterales</taxon>
        <taxon>Thermosediminibacteraceae</taxon>
        <taxon>Thermovenabulum</taxon>
    </lineage>
</organism>
<feature type="domain" description="Desulfoferrodoxin N-terminal" evidence="14">
    <location>
        <begin position="5"/>
        <end position="37"/>
    </location>
</feature>
<comment type="cofactor">
    <cofactor evidence="12">
        <name>Fe(3+)</name>
        <dbReference type="ChEBI" id="CHEBI:29034"/>
    </cofactor>
    <text evidence="12">Binds 1 Fe(3+) ion per subunit. The iron ion 1 is coordinated via 4 cysteine residues.</text>
</comment>
<dbReference type="Gene3D" id="2.60.40.730">
    <property type="entry name" value="SOR catalytic domain"/>
    <property type="match status" value="1"/>
</dbReference>
<feature type="binding site" evidence="12">
    <location>
        <position position="69"/>
    </location>
    <ligand>
        <name>Fe cation</name>
        <dbReference type="ChEBI" id="CHEBI:24875"/>
        <label>2</label>
        <note>catalytic</note>
    </ligand>
</feature>
<dbReference type="InterPro" id="IPR004462">
    <property type="entry name" value="Desulfoferrodoxin_N"/>
</dbReference>
<feature type="binding site" evidence="12">
    <location>
        <position position="49"/>
    </location>
    <ligand>
        <name>Fe cation</name>
        <dbReference type="ChEBI" id="CHEBI:24875"/>
        <label>2</label>
        <note>catalytic</note>
    </ligand>
</feature>
<reference evidence="15 16" key="1">
    <citation type="submission" date="2015-12" db="EMBL/GenBank/DDBJ databases">
        <title>Draft genome of Thermovenabulum gondwanense isolated from a red thermophilic microbial mat colonisisng an outflow channel of a bore well.</title>
        <authorList>
            <person name="Patel B.K."/>
        </authorList>
    </citation>
    <scope>NUCLEOTIDE SEQUENCE [LARGE SCALE GENOMIC DNA]</scope>
    <source>
        <strain evidence="15 16">R270</strain>
    </source>
</reference>
<evidence type="ECO:0000256" key="5">
    <source>
        <dbReference type="ARBA" id="ARBA00022448"/>
    </source>
</evidence>
<evidence type="ECO:0000256" key="10">
    <source>
        <dbReference type="ARBA" id="ARBA00031398"/>
    </source>
</evidence>
<dbReference type="InterPro" id="IPR038094">
    <property type="entry name" value="Desulfoferrodoxin_N_sf"/>
</dbReference>
<dbReference type="InterPro" id="IPR036073">
    <property type="entry name" value="Desulfoferrodoxin_Fe-bd_dom_sf"/>
</dbReference>
<dbReference type="EMBL" id="LOHZ01000015">
    <property type="protein sequence ID" value="KYO68665.1"/>
    <property type="molecule type" value="Genomic_DNA"/>
</dbReference>
<dbReference type="Proteomes" id="UP000075737">
    <property type="component" value="Unassembled WGS sequence"/>
</dbReference>
<dbReference type="NCBIfam" id="TIGR00320">
    <property type="entry name" value="dfx_rbo"/>
    <property type="match status" value="1"/>
</dbReference>
<dbReference type="STRING" id="520767.ATZ99_01740"/>
<evidence type="ECO:0000256" key="6">
    <source>
        <dbReference type="ARBA" id="ARBA00022723"/>
    </source>
</evidence>
<feature type="binding site" evidence="12">
    <location>
        <position position="13"/>
    </location>
    <ligand>
        <name>Fe cation</name>
        <dbReference type="ChEBI" id="CHEBI:24875"/>
        <label>1</label>
    </ligand>
</feature>
<evidence type="ECO:0000256" key="1">
    <source>
        <dbReference type="ARBA" id="ARBA00001973"/>
    </source>
</evidence>
<dbReference type="InterPro" id="IPR004793">
    <property type="entry name" value="Desulfoferrodoxin_rbo"/>
</dbReference>
<evidence type="ECO:0000256" key="11">
    <source>
        <dbReference type="ARBA" id="ARBA00047448"/>
    </source>
</evidence>
<name>A0A162N1A3_9FIRM</name>
<accession>A0A162N1A3</accession>
<feature type="domain" description="Desulfoferrodoxin ferrous iron-binding" evidence="13">
    <location>
        <begin position="42"/>
        <end position="124"/>
    </location>
</feature>
<dbReference type="PANTHER" id="PTHR36541">
    <property type="entry name" value="SUPEROXIDE REDUCTASE-RELATED"/>
    <property type="match status" value="1"/>
</dbReference>
<dbReference type="RefSeq" id="WP_068747367.1">
    <property type="nucleotide sequence ID" value="NZ_LOHZ01000015.1"/>
</dbReference>
<evidence type="ECO:0000256" key="9">
    <source>
        <dbReference type="ARBA" id="ARBA00024690"/>
    </source>
</evidence>
<keyword evidence="16" id="KW-1185">Reference proteome</keyword>
<evidence type="ECO:0000256" key="7">
    <source>
        <dbReference type="ARBA" id="ARBA00022982"/>
    </source>
</evidence>
<dbReference type="GO" id="GO:0050605">
    <property type="term" value="F:superoxide reductase activity"/>
    <property type="evidence" value="ECO:0007669"/>
    <property type="project" value="UniProtKB-EC"/>
</dbReference>
<evidence type="ECO:0000313" key="15">
    <source>
        <dbReference type="EMBL" id="KYO68665.1"/>
    </source>
</evidence>
<feature type="binding site" evidence="12">
    <location>
        <position position="10"/>
    </location>
    <ligand>
        <name>Fe cation</name>
        <dbReference type="ChEBI" id="CHEBI:24875"/>
        <label>1</label>
    </ligand>
</feature>
<evidence type="ECO:0000256" key="12">
    <source>
        <dbReference type="PIRSR" id="PIRSR604793-1"/>
    </source>
</evidence>
<evidence type="ECO:0000256" key="3">
    <source>
        <dbReference type="ARBA" id="ARBA00012679"/>
    </source>
</evidence>
<dbReference type="SUPFAM" id="SSF49367">
    <property type="entry name" value="Superoxide reductase-like"/>
    <property type="match status" value="1"/>
</dbReference>
<sequence>MTSLKQIYKCEICGNIVEVVHTGKGQLVCCGKPMNLLVENTVDASKEKHVPVIEKIEGGFKVKVGSVPHPMEEKHFIEWIELITDKGILREFLAPGQAPEAVFCTDADKVTAREYCNIHGLWSAKNEE</sequence>
<proteinExistence type="inferred from homology"/>
<evidence type="ECO:0000259" key="13">
    <source>
        <dbReference type="Pfam" id="PF01880"/>
    </source>
</evidence>
<comment type="similarity">
    <text evidence="2">Belongs to the desulfoferrodoxin family.</text>
</comment>
<dbReference type="EC" id="1.15.1.2" evidence="3"/>
<dbReference type="PATRIC" id="fig|520767.4.peg.181"/>
<protein>
    <recommendedName>
        <fullName evidence="4">Desulfoferrodoxin</fullName>
        <ecNumber evidence="3">1.15.1.2</ecNumber>
    </recommendedName>
    <alternativeName>
        <fullName evidence="10">Superoxide reductase</fullName>
    </alternativeName>
</protein>
<feature type="binding site" evidence="12">
    <location>
        <position position="116"/>
    </location>
    <ligand>
        <name>Fe cation</name>
        <dbReference type="ChEBI" id="CHEBI:24875"/>
        <label>2</label>
        <note>catalytic</note>
    </ligand>
</feature>
<dbReference type="InterPro" id="IPR002742">
    <property type="entry name" value="Desulfoferrodoxin_Fe-bd_dom"/>
</dbReference>
<feature type="binding site" evidence="12">
    <location>
        <position position="30"/>
    </location>
    <ligand>
        <name>Fe cation</name>
        <dbReference type="ChEBI" id="CHEBI:24875"/>
        <label>1</label>
    </ligand>
</feature>
<dbReference type="Pfam" id="PF01880">
    <property type="entry name" value="Desulfoferrodox"/>
    <property type="match status" value="1"/>
</dbReference>